<organism evidence="4 5">
    <name type="scientific">Dyella marensis</name>
    <dbReference type="NCBI Taxonomy" id="500610"/>
    <lineage>
        <taxon>Bacteria</taxon>
        <taxon>Pseudomonadati</taxon>
        <taxon>Pseudomonadota</taxon>
        <taxon>Gammaproteobacteria</taxon>
        <taxon>Lysobacterales</taxon>
        <taxon>Rhodanobacteraceae</taxon>
        <taxon>Dyella</taxon>
    </lineage>
</organism>
<keyword evidence="1" id="KW-0479">Metal-binding</keyword>
<dbReference type="Pfam" id="PF05567">
    <property type="entry name" value="T4P_PilY1"/>
    <property type="match status" value="1"/>
</dbReference>
<name>A0A1I2D7K1_9GAMM</name>
<accession>A0A1I2D7K1</accession>
<protein>
    <submittedName>
        <fullName evidence="4">PilC beta-propeller domain-containing protein</fullName>
    </submittedName>
</protein>
<gene>
    <name evidence="4" type="ORF">SAMN02799615_01596</name>
</gene>
<feature type="domain" description="PilY1 beta-propeller" evidence="3">
    <location>
        <begin position="746"/>
        <end position="1088"/>
    </location>
</feature>
<dbReference type="GO" id="GO:0046872">
    <property type="term" value="F:metal ion binding"/>
    <property type="evidence" value="ECO:0007669"/>
    <property type="project" value="UniProtKB-KW"/>
</dbReference>
<dbReference type="AlphaFoldDB" id="A0A1I2D7K1"/>
<evidence type="ECO:0000313" key="4">
    <source>
        <dbReference type="EMBL" id="SFE76485.1"/>
    </source>
</evidence>
<keyword evidence="5" id="KW-1185">Reference proteome</keyword>
<evidence type="ECO:0000259" key="3">
    <source>
        <dbReference type="Pfam" id="PF05567"/>
    </source>
</evidence>
<dbReference type="STRING" id="500610.SAMN02799615_01596"/>
<keyword evidence="2" id="KW-0106">Calcium</keyword>
<dbReference type="InterPro" id="IPR008707">
    <property type="entry name" value="B-propeller_PilY1"/>
</dbReference>
<evidence type="ECO:0000256" key="2">
    <source>
        <dbReference type="ARBA" id="ARBA00022837"/>
    </source>
</evidence>
<reference evidence="5" key="1">
    <citation type="submission" date="2016-10" db="EMBL/GenBank/DDBJ databases">
        <authorList>
            <person name="Varghese N."/>
            <person name="Submissions S."/>
        </authorList>
    </citation>
    <scope>NUCLEOTIDE SEQUENCE [LARGE SCALE GENOMIC DNA]</scope>
    <source>
        <strain evidence="5">UNC178MFTsu3.1</strain>
    </source>
</reference>
<proteinExistence type="predicted"/>
<sequence>MLGLLLLGGVPVPTADAQSVELSPAPPNLVQGRVAPNIVVTFDNSRPMFRTYSPQSRPFDFGDWNGPWKCAGVIDPRITDPADIRSHSMNSVYYNPTVRYVSPLRSSIPLRDADPKMVPDEGVAANRPRQPLGMSASPVYYESRMGTDSNGLNPDGRWQIRNSSTNLLARRTVEAIPKTIVTQVKDYKYDHYYLCPTFSNAGLTVFGEHILDNLTIAPWSNPRPGAADYKLALGCACLSGWGNWTPASSYSRLEDFRRACKGTTQYRWVELVDVKKTVYEEKVTDHRWTCGADASSPLPGDAGGPYYYRYKQWSPRIEVDAQGKPTRTGLARLYDRSNWEAVRVDDTANFANWYAYYRTPSLMMRSVVSHAFGRLGRAVPGTGGGFGSQLRVAWQNVGAGDTFRLQGDAVIAPLIDFHDPFCDAAKVDPVAEGLQAGKRSTPLNCYNTAFFNWLFDDTKFTDTPSNEAIARARRFFERGNGSGGATGDLHDPYWEPPAQPGGAGKRLTCRQNFHMIVTDYNRPYGGESLGAGANVRTAFFGPGHPENLIGQIKAALIDIQAGTSPVTVSGANLSAVNTSVLAPGALGFSTGYDPKDWSGTFQAVSLSANGKASNVAWDAGDMLDKSHPAARNVLTGARDRDGRVKGVAFKLAYQLDAEARLLFADVARRAGTTDQYFLDYLRGDRGKEATAFRKRNHLLGAIVGSQAVHVGYPSSGYRDSWPANSPEQQALARDASDCARRTPSTCSSYEAFVKNRLNRKPAVYVGANDGMLHAFDASMTKDGSGNAPPAASAGQELFAYVPRSVYANLGNLTLKDGFKFMPTVDGVPVTRDVYFSQSTTTPVATSPGWRTILVGGLRLGGRGVYALDITDPASMDTGKVLWEFSADTPRQNGWSDGRAVNPGGDPANLGYTYGQPNIGRLNNGSWVVLVPGGYFPDCGKAPFAGCTTPAQVANTFSSLFVLDAQTGKLIREVKTSDARSGTNSHGLATPVLGDYNDDQVDDVAFAGDLDGNLWRYDFSSSDPAAWKVTLAFKPVTAGTQPITGMPRLFPDPATSKLIVVFGTGKYLGPQDGSDVTTQSVYGIRDIGSTVTRSQLVAQTLREATADDGKITARGLTDHAVPSNKHGWYFDLGPSASSIGERVIVTPTALFDSGRVVIQTLIPGSDPCSGGVGGALMVVNAATGGSGGGLSSLSVSAWTGSGTAAVGGRVDNPRTASGTMPVVSAVGGGSLLVPGLKLSGSDSVLSIDDAIWRRRSWRRITP</sequence>
<evidence type="ECO:0000313" key="5">
    <source>
        <dbReference type="Proteomes" id="UP000199477"/>
    </source>
</evidence>
<dbReference type="Proteomes" id="UP000199477">
    <property type="component" value="Unassembled WGS sequence"/>
</dbReference>
<dbReference type="EMBL" id="FONH01000004">
    <property type="protein sequence ID" value="SFE76485.1"/>
    <property type="molecule type" value="Genomic_DNA"/>
</dbReference>
<evidence type="ECO:0000256" key="1">
    <source>
        <dbReference type="ARBA" id="ARBA00022723"/>
    </source>
</evidence>